<evidence type="ECO:0000313" key="2">
    <source>
        <dbReference type="Proteomes" id="UP000267289"/>
    </source>
</evidence>
<dbReference type="InterPro" id="IPR021130">
    <property type="entry name" value="PRib-ATP_PPHydrolase-like"/>
</dbReference>
<evidence type="ECO:0000313" key="1">
    <source>
        <dbReference type="EMBL" id="VBA35376.1"/>
    </source>
</evidence>
<gene>
    <name evidence="1" type="ORF">LAUMK13_00710</name>
</gene>
<dbReference type="AlphaFoldDB" id="A0A498PPM2"/>
<dbReference type="RefSeq" id="WP_075544328.1">
    <property type="nucleotide sequence ID" value="NZ_UPHQ01000032.1"/>
</dbReference>
<dbReference type="OrthoDB" id="9813491at2"/>
<keyword evidence="2" id="KW-1185">Reference proteome</keyword>
<dbReference type="CDD" id="cd11532">
    <property type="entry name" value="NTP-PPase_COG4997"/>
    <property type="match status" value="1"/>
</dbReference>
<name>A0A498PPM2_9MYCO</name>
<dbReference type="Proteomes" id="UP000267289">
    <property type="component" value="Unassembled WGS sequence"/>
</dbReference>
<dbReference type="SUPFAM" id="SSF101386">
    <property type="entry name" value="all-alpha NTP pyrophosphatases"/>
    <property type="match status" value="1"/>
</dbReference>
<evidence type="ECO:0008006" key="3">
    <source>
        <dbReference type="Google" id="ProtNLM"/>
    </source>
</evidence>
<protein>
    <recommendedName>
        <fullName evidence="3">Phosphoribosyl-ATP pyrophosphohydrolase</fullName>
    </recommendedName>
</protein>
<dbReference type="Pfam" id="PF01503">
    <property type="entry name" value="PRA-PH"/>
    <property type="match status" value="1"/>
</dbReference>
<organism evidence="1 2">
    <name type="scientific">Mycobacterium innocens</name>
    <dbReference type="NCBI Taxonomy" id="2341083"/>
    <lineage>
        <taxon>Bacteria</taxon>
        <taxon>Bacillati</taxon>
        <taxon>Actinomycetota</taxon>
        <taxon>Actinomycetes</taxon>
        <taxon>Mycobacteriales</taxon>
        <taxon>Mycobacteriaceae</taxon>
        <taxon>Mycobacterium</taxon>
    </lineage>
</organism>
<reference evidence="1 2" key="1">
    <citation type="submission" date="2018-09" db="EMBL/GenBank/DDBJ databases">
        <authorList>
            <person name="Tagini F."/>
        </authorList>
    </citation>
    <scope>NUCLEOTIDE SEQUENCE [LARGE SCALE GENOMIC DNA]</scope>
    <source>
        <strain evidence="1 2">MK13</strain>
    </source>
</reference>
<dbReference type="InterPro" id="IPR038735">
    <property type="entry name" value="MSMEG_1276-like_NTP-PPase_dom"/>
</dbReference>
<proteinExistence type="predicted"/>
<dbReference type="EMBL" id="UPHQ01000032">
    <property type="protein sequence ID" value="VBA35376.1"/>
    <property type="molecule type" value="Genomic_DNA"/>
</dbReference>
<dbReference type="Gene3D" id="1.10.287.1080">
    <property type="entry name" value="MazG-like"/>
    <property type="match status" value="1"/>
</dbReference>
<sequence length="109" mass="11773">MGKLVRDKIPDIIRASGRIPRVTTLAGGPYRAALLDKLREEVDELIAAHRTDAVIEEAADILEVLVAIAGERGASVDTIADTAQRKRAEKGGFDMRLRLDGVDPTPASR</sequence>
<accession>A0A498PPM2</accession>